<comment type="caution">
    <text evidence="2">The sequence shown here is derived from an EMBL/GenBank/DDBJ whole genome shotgun (WGS) entry which is preliminary data.</text>
</comment>
<name>A0A366L7X6_9SPHI</name>
<protein>
    <recommendedName>
        <fullName evidence="4">DUF4142 domain-containing protein</fullName>
    </recommendedName>
</protein>
<proteinExistence type="predicted"/>
<evidence type="ECO:0008006" key="4">
    <source>
        <dbReference type="Google" id="ProtNLM"/>
    </source>
</evidence>
<evidence type="ECO:0000313" key="2">
    <source>
        <dbReference type="EMBL" id="RBQ09981.1"/>
    </source>
</evidence>
<keyword evidence="3" id="KW-1185">Reference proteome</keyword>
<evidence type="ECO:0000313" key="3">
    <source>
        <dbReference type="Proteomes" id="UP000252081"/>
    </source>
</evidence>
<reference evidence="2 3" key="1">
    <citation type="submission" date="2018-07" db="EMBL/GenBank/DDBJ databases">
        <title>A draft genome of a endophytic bacteria, a new species of Pedobacter.</title>
        <authorList>
            <person name="Zhang Z.D."/>
            <person name="Chen Z.J."/>
        </authorList>
    </citation>
    <scope>NUCLEOTIDE SEQUENCE [LARGE SCALE GENOMIC DNA]</scope>
    <source>
        <strain evidence="2 3">RS10</strain>
    </source>
</reference>
<feature type="region of interest" description="Disordered" evidence="1">
    <location>
        <begin position="100"/>
        <end position="138"/>
    </location>
</feature>
<gene>
    <name evidence="2" type="ORF">DRW42_05965</name>
</gene>
<evidence type="ECO:0000256" key="1">
    <source>
        <dbReference type="SAM" id="MobiDB-lite"/>
    </source>
</evidence>
<dbReference type="EMBL" id="QNQU01000004">
    <property type="protein sequence ID" value="RBQ09981.1"/>
    <property type="molecule type" value="Genomic_DNA"/>
</dbReference>
<dbReference type="RefSeq" id="WP_113947916.1">
    <property type="nucleotide sequence ID" value="NZ_QNQU01000004.1"/>
</dbReference>
<sequence length="212" mass="22640">MMNLFNSNAILLAATVLFTNPGNQVKTKTAYDTKIIFQANDAATLNELNALCSKQLRAASLAAKQGNSTKEWGNRISVTLSGFSDELKVLAKKKSIQLAGTLPEGGQRPDGRVDSSPENMRDTSRLSNAGGEAGNSGMVKTTPKGINDGASNALVESLAKLKGNTFDITYRNLLISDRPIAEKLLSRASASKDSEISAFAKKYLGKLRSTKI</sequence>
<feature type="compositionally biased region" description="Basic and acidic residues" evidence="1">
    <location>
        <begin position="107"/>
        <end position="124"/>
    </location>
</feature>
<dbReference type="AlphaFoldDB" id="A0A366L7X6"/>
<dbReference type="OrthoDB" id="753572at2"/>
<organism evidence="2 3">
    <name type="scientific">Pedobacter miscanthi</name>
    <dbReference type="NCBI Taxonomy" id="2259170"/>
    <lineage>
        <taxon>Bacteria</taxon>
        <taxon>Pseudomonadati</taxon>
        <taxon>Bacteroidota</taxon>
        <taxon>Sphingobacteriia</taxon>
        <taxon>Sphingobacteriales</taxon>
        <taxon>Sphingobacteriaceae</taxon>
        <taxon>Pedobacter</taxon>
    </lineage>
</organism>
<dbReference type="Proteomes" id="UP000252081">
    <property type="component" value="Unassembled WGS sequence"/>
</dbReference>
<accession>A0A366L7X6</accession>